<keyword evidence="2" id="KW-0963">Cytoplasm</keyword>
<evidence type="ECO:0000256" key="7">
    <source>
        <dbReference type="ARBA" id="ARBA00023004"/>
    </source>
</evidence>
<proteinExistence type="predicted"/>
<evidence type="ECO:0000256" key="2">
    <source>
        <dbReference type="ARBA" id="ARBA00022490"/>
    </source>
</evidence>
<dbReference type="Gene3D" id="3.30.70.20">
    <property type="match status" value="1"/>
</dbReference>
<sequence>MTPTDVKQKALKQRLKEEAAAIGIDKIGFASADPFVTMKERLTVQQQKGYASGFEKGSIAERTEPDLLLPEAKTILSIAVAYPSKLKDAPPSRKGSRRGVFCRASWGEDYHHVLRRKLEKLQAFIEAEIPGVRVRSMVDTGELSDRAAAIRSGIGWSGKNCAVITPEFGSYVYLGEMILDYAIEPDQPLESQCGTCNKCVDACPTGALIQGGQLDSSKCIAFLTQTKDMLPEQYRKKLGNRLYGCDTCQTVCPENKGMDHHHHEELEPEPEKVKPLLQSMLFLSNKEFKQTYGKMAGSWRGKKPIQRNAVLALGTLKEEAAVPDLQKVLLEDVRPVLRAAAAWSLGQIQTADAQHALHTASEKETDPMVEKEILEARMIGEE</sequence>
<dbReference type="InterPro" id="IPR011989">
    <property type="entry name" value="ARM-like"/>
</dbReference>
<evidence type="ECO:0000256" key="3">
    <source>
        <dbReference type="ARBA" id="ARBA00022694"/>
    </source>
</evidence>
<dbReference type="InterPro" id="IPR016024">
    <property type="entry name" value="ARM-type_fold"/>
</dbReference>
<organism evidence="10 11">
    <name type="scientific">Alkalicoccus urumqiensis</name>
    <name type="common">Bacillus urumqiensis</name>
    <dbReference type="NCBI Taxonomy" id="1548213"/>
    <lineage>
        <taxon>Bacteria</taxon>
        <taxon>Bacillati</taxon>
        <taxon>Bacillota</taxon>
        <taxon>Bacilli</taxon>
        <taxon>Bacillales</taxon>
        <taxon>Bacillaceae</taxon>
        <taxon>Alkalicoccus</taxon>
    </lineage>
</organism>
<dbReference type="FunFam" id="3.30.70.20:FF:000037">
    <property type="entry name" value="Epoxyqueuosine reductase"/>
    <property type="match status" value="1"/>
</dbReference>
<evidence type="ECO:0000256" key="1">
    <source>
        <dbReference type="ARBA" id="ARBA00022485"/>
    </source>
</evidence>
<dbReference type="Pfam" id="PF08331">
    <property type="entry name" value="QueG_DUF1730"/>
    <property type="match status" value="1"/>
</dbReference>
<dbReference type="SMART" id="SM00567">
    <property type="entry name" value="EZ_HEAT"/>
    <property type="match status" value="2"/>
</dbReference>
<evidence type="ECO:0000256" key="8">
    <source>
        <dbReference type="ARBA" id="ARBA00023014"/>
    </source>
</evidence>
<keyword evidence="7" id="KW-0408">Iron</keyword>
<dbReference type="GO" id="GO:0052693">
    <property type="term" value="F:epoxyqueuosine reductase activity"/>
    <property type="evidence" value="ECO:0007669"/>
    <property type="project" value="TreeGrafter"/>
</dbReference>
<dbReference type="Gene3D" id="1.25.10.10">
    <property type="entry name" value="Leucine-rich Repeat Variant"/>
    <property type="match status" value="1"/>
</dbReference>
<keyword evidence="11" id="KW-1185">Reference proteome</keyword>
<dbReference type="PANTHER" id="PTHR30002">
    <property type="entry name" value="EPOXYQUEUOSINE REDUCTASE"/>
    <property type="match status" value="1"/>
</dbReference>
<dbReference type="InterPro" id="IPR004155">
    <property type="entry name" value="PBS_lyase_HEAT"/>
</dbReference>
<gene>
    <name evidence="10" type="primary">queG</name>
    <name evidence="10" type="ORF">C6I21_13580</name>
</gene>
<dbReference type="OrthoDB" id="9784571at2"/>
<evidence type="ECO:0000256" key="5">
    <source>
        <dbReference type="ARBA" id="ARBA00022785"/>
    </source>
</evidence>
<evidence type="ECO:0000313" key="10">
    <source>
        <dbReference type="EMBL" id="PRO64734.1"/>
    </source>
</evidence>
<dbReference type="Pfam" id="PF13646">
    <property type="entry name" value="HEAT_2"/>
    <property type="match status" value="1"/>
</dbReference>
<dbReference type="GO" id="GO:0051539">
    <property type="term" value="F:4 iron, 4 sulfur cluster binding"/>
    <property type="evidence" value="ECO:0007669"/>
    <property type="project" value="UniProtKB-KW"/>
</dbReference>
<keyword evidence="5" id="KW-0671">Queuosine biosynthesis</keyword>
<dbReference type="NCBIfam" id="TIGR00276">
    <property type="entry name" value="tRNA epoxyqueuosine(34) reductase QueG"/>
    <property type="match status" value="1"/>
</dbReference>
<keyword evidence="8" id="KW-0411">Iron-sulfur</keyword>
<evidence type="ECO:0000259" key="9">
    <source>
        <dbReference type="PROSITE" id="PS51379"/>
    </source>
</evidence>
<dbReference type="InterPro" id="IPR017900">
    <property type="entry name" value="4Fe4S_Fe_S_CS"/>
</dbReference>
<evidence type="ECO:0000256" key="6">
    <source>
        <dbReference type="ARBA" id="ARBA00023002"/>
    </source>
</evidence>
<evidence type="ECO:0000256" key="4">
    <source>
        <dbReference type="ARBA" id="ARBA00022723"/>
    </source>
</evidence>
<dbReference type="InterPro" id="IPR017896">
    <property type="entry name" value="4Fe4S_Fe-S-bd"/>
</dbReference>
<comment type="caution">
    <text evidence="10">The sequence shown here is derived from an EMBL/GenBank/DDBJ whole genome shotgun (WGS) entry which is preliminary data.</text>
</comment>
<name>A0A2P6MEM5_ALKUR</name>
<keyword evidence="6" id="KW-0560">Oxidoreductase</keyword>
<keyword evidence="4" id="KW-0479">Metal-binding</keyword>
<dbReference type="Proteomes" id="UP000243650">
    <property type="component" value="Unassembled WGS sequence"/>
</dbReference>
<reference evidence="10 11" key="1">
    <citation type="submission" date="2018-03" db="EMBL/GenBank/DDBJ databases">
        <title>Bacillus urumqiensis sp. nov., a moderately haloalkaliphilic bacterium isolated from a salt lake.</title>
        <authorList>
            <person name="Zhao B."/>
            <person name="Liao Z."/>
        </authorList>
    </citation>
    <scope>NUCLEOTIDE SEQUENCE [LARGE SCALE GENOMIC DNA]</scope>
    <source>
        <strain evidence="10 11">BZ-SZ-XJ18</strain>
    </source>
</reference>
<evidence type="ECO:0000313" key="11">
    <source>
        <dbReference type="Proteomes" id="UP000243650"/>
    </source>
</evidence>
<feature type="domain" description="4Fe-4S ferredoxin-type" evidence="9">
    <location>
        <begin position="181"/>
        <end position="213"/>
    </location>
</feature>
<dbReference type="InterPro" id="IPR004453">
    <property type="entry name" value="QueG"/>
</dbReference>
<accession>A0A2P6MEM5</accession>
<dbReference type="PROSITE" id="PS00198">
    <property type="entry name" value="4FE4S_FER_1"/>
    <property type="match status" value="1"/>
</dbReference>
<dbReference type="EMBL" id="PVNS01000013">
    <property type="protein sequence ID" value="PRO64734.1"/>
    <property type="molecule type" value="Genomic_DNA"/>
</dbReference>
<dbReference type="AlphaFoldDB" id="A0A2P6MEM5"/>
<dbReference type="SUPFAM" id="SSF48371">
    <property type="entry name" value="ARM repeat"/>
    <property type="match status" value="1"/>
</dbReference>
<keyword evidence="1" id="KW-0004">4Fe-4S</keyword>
<keyword evidence="3" id="KW-0819">tRNA processing</keyword>
<dbReference type="PROSITE" id="PS51379">
    <property type="entry name" value="4FE4S_FER_2"/>
    <property type="match status" value="1"/>
</dbReference>
<dbReference type="GO" id="GO:0008616">
    <property type="term" value="P:tRNA queuosine(34) biosynthetic process"/>
    <property type="evidence" value="ECO:0007669"/>
    <property type="project" value="UniProtKB-KW"/>
</dbReference>
<protein>
    <submittedName>
        <fullName evidence="10">tRNA epoxyqueuosine(34) reductase QueG</fullName>
    </submittedName>
</protein>
<dbReference type="PANTHER" id="PTHR30002:SF4">
    <property type="entry name" value="EPOXYQUEUOSINE REDUCTASE"/>
    <property type="match status" value="1"/>
</dbReference>
<dbReference type="Pfam" id="PF13484">
    <property type="entry name" value="Fer4_16"/>
    <property type="match status" value="1"/>
</dbReference>
<dbReference type="SUPFAM" id="SSF54862">
    <property type="entry name" value="4Fe-4S ferredoxins"/>
    <property type="match status" value="1"/>
</dbReference>
<dbReference type="GO" id="GO:0046872">
    <property type="term" value="F:metal ion binding"/>
    <property type="evidence" value="ECO:0007669"/>
    <property type="project" value="UniProtKB-KW"/>
</dbReference>
<dbReference type="InterPro" id="IPR013542">
    <property type="entry name" value="QueG_DUF1730"/>
</dbReference>